<dbReference type="RefSeq" id="WP_377328868.1">
    <property type="nucleotide sequence ID" value="NZ_JBHUMZ010000021.1"/>
</dbReference>
<dbReference type="NCBIfam" id="NF001924">
    <property type="entry name" value="PRK00702.1"/>
    <property type="match status" value="1"/>
</dbReference>
<feature type="binding site" evidence="2">
    <location>
        <begin position="97"/>
        <end position="100"/>
    </location>
    <ligand>
        <name>substrate</name>
    </ligand>
</feature>
<dbReference type="InterPro" id="IPR037171">
    <property type="entry name" value="NagB/RpiA_transferase-like"/>
</dbReference>
<dbReference type="Proteomes" id="UP001597452">
    <property type="component" value="Unassembled WGS sequence"/>
</dbReference>
<dbReference type="GO" id="GO:0004751">
    <property type="term" value="F:ribose-5-phosphate isomerase activity"/>
    <property type="evidence" value="ECO:0007669"/>
    <property type="project" value="UniProtKB-EC"/>
</dbReference>
<evidence type="ECO:0000313" key="4">
    <source>
        <dbReference type="Proteomes" id="UP001597452"/>
    </source>
</evidence>
<dbReference type="EC" id="5.3.1.6" evidence="2"/>
<dbReference type="HAMAP" id="MF_00170">
    <property type="entry name" value="Rib_5P_isom_A"/>
    <property type="match status" value="1"/>
</dbReference>
<keyword evidence="4" id="KW-1185">Reference proteome</keyword>
<evidence type="ECO:0000313" key="3">
    <source>
        <dbReference type="EMBL" id="MFD2639067.1"/>
    </source>
</evidence>
<evidence type="ECO:0000256" key="2">
    <source>
        <dbReference type="HAMAP-Rule" id="MF_00170"/>
    </source>
</evidence>
<comment type="subunit">
    <text evidence="2">Homodimer.</text>
</comment>
<dbReference type="Pfam" id="PF06026">
    <property type="entry name" value="Rib_5-P_isom_A"/>
    <property type="match status" value="1"/>
</dbReference>
<dbReference type="NCBIfam" id="TIGR00021">
    <property type="entry name" value="rpiA"/>
    <property type="match status" value="1"/>
</dbReference>
<comment type="function">
    <text evidence="2">Catalyzes the reversible conversion of ribose-5-phosphate to ribulose 5-phosphate.</text>
</comment>
<name>A0ABW5QAX1_9BACI</name>
<gene>
    <name evidence="2 3" type="primary">rpiA</name>
    <name evidence="3" type="ORF">ACFSW4_09350</name>
</gene>
<feature type="binding site" evidence="2">
    <location>
        <position position="124"/>
    </location>
    <ligand>
        <name>substrate</name>
    </ligand>
</feature>
<sequence length="225" mass="25019">MEHVDRKKQAVGEKAAEYIQDGMLVGLGSGTTMYYMLQALGDRVKKGLHIRGVPSSVKTEKWANEFGIPLTDFSEVDQLDIAIDGADEIDPAFNLIKGGGGSLLREKIVDMAADRFIVVADDRKQVDRLGAFPLPIEVVQFGWQLTKKNIEALGCSTVLREEDGQVFITNNDNYILDCQFEAIHEPKKLHEQLKQLLGVVETGLFFDIVDDVLIGRDDGVEVLKR</sequence>
<comment type="caution">
    <text evidence="3">The sequence shown here is derived from an EMBL/GenBank/DDBJ whole genome shotgun (WGS) entry which is preliminary data.</text>
</comment>
<comment type="pathway">
    <text evidence="2">Carbohydrate degradation; pentose phosphate pathway; D-ribose 5-phosphate from D-ribulose 5-phosphate (non-oxidative stage): step 1/1.</text>
</comment>
<evidence type="ECO:0000256" key="1">
    <source>
        <dbReference type="ARBA" id="ARBA00023235"/>
    </source>
</evidence>
<dbReference type="SUPFAM" id="SSF100950">
    <property type="entry name" value="NagB/RpiA/CoA transferase-like"/>
    <property type="match status" value="1"/>
</dbReference>
<feature type="binding site" evidence="2">
    <location>
        <begin position="84"/>
        <end position="87"/>
    </location>
    <ligand>
        <name>substrate</name>
    </ligand>
</feature>
<feature type="binding site" evidence="2">
    <location>
        <begin position="29"/>
        <end position="32"/>
    </location>
    <ligand>
        <name>substrate</name>
    </ligand>
</feature>
<dbReference type="CDD" id="cd01398">
    <property type="entry name" value="RPI_A"/>
    <property type="match status" value="1"/>
</dbReference>
<comment type="similarity">
    <text evidence="2">Belongs to the ribose 5-phosphate isomerase family.</text>
</comment>
<dbReference type="EMBL" id="JBHUMZ010000021">
    <property type="protein sequence ID" value="MFD2639067.1"/>
    <property type="molecule type" value="Genomic_DNA"/>
</dbReference>
<reference evidence="4" key="1">
    <citation type="journal article" date="2019" name="Int. J. Syst. Evol. Microbiol.">
        <title>The Global Catalogue of Microorganisms (GCM) 10K type strain sequencing project: providing services to taxonomists for standard genome sequencing and annotation.</title>
        <authorList>
            <consortium name="The Broad Institute Genomics Platform"/>
            <consortium name="The Broad Institute Genome Sequencing Center for Infectious Disease"/>
            <person name="Wu L."/>
            <person name="Ma J."/>
        </authorList>
    </citation>
    <scope>NUCLEOTIDE SEQUENCE [LARGE SCALE GENOMIC DNA]</scope>
    <source>
        <strain evidence="4">TISTR 1571</strain>
    </source>
</reference>
<accession>A0ABW5QAX1</accession>
<protein>
    <recommendedName>
        <fullName evidence="2">Ribose-5-phosphate isomerase A</fullName>
        <ecNumber evidence="2">5.3.1.6</ecNumber>
    </recommendedName>
    <alternativeName>
        <fullName evidence="2">Phosphoriboisomerase A</fullName>
        <shortName evidence="2">PRI</shortName>
    </alternativeName>
</protein>
<dbReference type="PANTHER" id="PTHR11934">
    <property type="entry name" value="RIBOSE-5-PHOSPHATE ISOMERASE"/>
    <property type="match status" value="1"/>
</dbReference>
<dbReference type="Gene3D" id="3.30.70.260">
    <property type="match status" value="1"/>
</dbReference>
<keyword evidence="1 2" id="KW-0413">Isomerase</keyword>
<dbReference type="InterPro" id="IPR004788">
    <property type="entry name" value="Ribose5P_isomerase_type_A"/>
</dbReference>
<organism evidence="3 4">
    <name type="scientific">Piscibacillus salipiscarius</name>
    <dbReference type="NCBI Taxonomy" id="299480"/>
    <lineage>
        <taxon>Bacteria</taxon>
        <taxon>Bacillati</taxon>
        <taxon>Bacillota</taxon>
        <taxon>Bacilli</taxon>
        <taxon>Bacillales</taxon>
        <taxon>Bacillaceae</taxon>
        <taxon>Piscibacillus</taxon>
    </lineage>
</organism>
<dbReference type="InterPro" id="IPR020672">
    <property type="entry name" value="Ribose5P_isomerase_typA_subgr"/>
</dbReference>
<proteinExistence type="inferred from homology"/>
<comment type="catalytic activity">
    <reaction evidence="2">
        <text>aldehydo-D-ribose 5-phosphate = D-ribulose 5-phosphate</text>
        <dbReference type="Rhea" id="RHEA:14657"/>
        <dbReference type="ChEBI" id="CHEBI:58121"/>
        <dbReference type="ChEBI" id="CHEBI:58273"/>
        <dbReference type="EC" id="5.3.1.6"/>
    </reaction>
</comment>
<dbReference type="PANTHER" id="PTHR11934:SF0">
    <property type="entry name" value="RIBOSE-5-PHOSPHATE ISOMERASE"/>
    <property type="match status" value="1"/>
</dbReference>
<dbReference type="SUPFAM" id="SSF75445">
    <property type="entry name" value="D-ribose-5-phosphate isomerase (RpiA), lid domain"/>
    <property type="match status" value="1"/>
</dbReference>
<feature type="active site" description="Proton acceptor" evidence="2">
    <location>
        <position position="106"/>
    </location>
</feature>
<dbReference type="Gene3D" id="3.40.50.1360">
    <property type="match status" value="1"/>
</dbReference>